<dbReference type="Pfam" id="PF17132">
    <property type="entry name" value="Glyco_hydro_106"/>
    <property type="match status" value="1"/>
</dbReference>
<dbReference type="PANTHER" id="PTHR43817">
    <property type="entry name" value="GLYCOSYL HYDROLASE"/>
    <property type="match status" value="1"/>
</dbReference>
<feature type="chain" id="PRO_5046561368" evidence="3">
    <location>
        <begin position="19"/>
        <end position="1034"/>
    </location>
</feature>
<gene>
    <name evidence="4" type="ORF">HPS56_00790</name>
</gene>
<evidence type="ECO:0000256" key="1">
    <source>
        <dbReference type="ARBA" id="ARBA00022729"/>
    </source>
</evidence>
<evidence type="ECO:0000256" key="3">
    <source>
        <dbReference type="SAM" id="SignalP"/>
    </source>
</evidence>
<dbReference type="GO" id="GO:0016787">
    <property type="term" value="F:hydrolase activity"/>
    <property type="evidence" value="ECO:0007669"/>
    <property type="project" value="UniProtKB-KW"/>
</dbReference>
<dbReference type="SUPFAM" id="SSF49785">
    <property type="entry name" value="Galactose-binding domain-like"/>
    <property type="match status" value="1"/>
</dbReference>
<protein>
    <submittedName>
        <fullName evidence="4">Glycosyl hydrolase family 2</fullName>
    </submittedName>
</protein>
<dbReference type="InterPro" id="IPR008979">
    <property type="entry name" value="Galactose-bd-like_sf"/>
</dbReference>
<dbReference type="NCBIfam" id="NF045579">
    <property type="entry name" value="rhamnoside_JR"/>
    <property type="match status" value="1"/>
</dbReference>
<organism evidence="4 5">
    <name type="scientific">Xylanibacter muris</name>
    <dbReference type="NCBI Taxonomy" id="2736290"/>
    <lineage>
        <taxon>Bacteria</taxon>
        <taxon>Pseudomonadati</taxon>
        <taxon>Bacteroidota</taxon>
        <taxon>Bacteroidia</taxon>
        <taxon>Bacteroidales</taxon>
        <taxon>Prevotellaceae</taxon>
        <taxon>Xylanibacter</taxon>
    </lineage>
</organism>
<keyword evidence="5" id="KW-1185">Reference proteome</keyword>
<evidence type="ECO:0000256" key="2">
    <source>
        <dbReference type="ARBA" id="ARBA00022801"/>
    </source>
</evidence>
<name>A0ABX2AL51_9BACT</name>
<dbReference type="EMBL" id="JABKKF010000001">
    <property type="protein sequence ID" value="NPD90910.1"/>
    <property type="molecule type" value="Genomic_DNA"/>
</dbReference>
<sequence>MRILLLFFYIAMAASAGAQNVDKMYEEFMQVPDSTRTKVWWFHGENITTEEGITADLEAYRQAGVGGVVYYDQQHGPGTPDAAPAMSQEWWSMLKLSAKEAARLGLSFEVNISNGYVCGGPWITPELGMQALYSRDTLVHGGTHYTGDVPVPDRKDWRSVAVLAIPVRKGYHETVECLPNGFTTTAPTTVLLAAFDKPFTARSLSYRSNGYSKGAQSIMNEPCDPQDDFCGNNFTLLPPLGELEASNDSLTWHKVATLKPCYRMQSLRKNFTISFPATEGRFFRLNLHGWWNADNKTIAMIGDKPATGELKIINVELSARAATYGWEERAAYCTEYIRHTQTPDYNGNEVVRHEDIVNITASVDAQGRLDWHAPKGTDWKIIHFFYAPTRGRTKHGRKNLLGLECDKLNAHAAEIHWNNYAGVIIDSLKAAGYPLSGICMDSHEAGAQNWTHDFPELFRGKCGYDIIPFLPAMQGYIVNSVEETESFLHDLRRTIADGINDRYFSTLQRMAAQAGVHFTAQAMGNGQSICSDNLAAKGRVERPQGEFWTRMHNGAYDIKEAASAANIYRKQIASAEAYTDFNYNNTPGEVKDETDMAAAFRVNELVVCASESQPWVHSPGSSGPFRINTGYNRDYALNRCNPMWPLSRGFWDYQARNSYMMRQGRPVVDIIVYAGDEAPMKLLAHNLPDIPEGYDFDVCSTDGLMHLDASAYRMLAIEKTAVVSPESEKRIEQLKEQGLCVFDNRTMPDNGLRQKLDEAGILPDLGIRSRESATDRVFFAHRKTGEADIYFLVNHSKSRTFADTVALRTGYPEAEWWSAIDGSRCKLNAISTPHGLKAVLRMRPDEAGFIVARRKAAAGLEEYAGRAEETVSSIEGPWTVTFDTLLGGPKLPVVFNELTDWTKHENPDIKYFSGLAKYEKSIRFRMPGKKQDTAYRKKLLLRLPEIKGIARVYINNKDAGTVWCTPWEADITGLMKNGRNDIRIEVRNSLVNRLVGDSLLPEQERRVWMYTQLYDRKSRLVPSGLIGSILLVER</sequence>
<comment type="caution">
    <text evidence="4">The sequence shown here is derived from an EMBL/GenBank/DDBJ whole genome shotgun (WGS) entry which is preliminary data.</text>
</comment>
<keyword evidence="1 3" id="KW-0732">Signal</keyword>
<dbReference type="RefSeq" id="WP_172272391.1">
    <property type="nucleotide sequence ID" value="NZ_CASGMU010000001.1"/>
</dbReference>
<reference evidence="4 5" key="1">
    <citation type="submission" date="2020-05" db="EMBL/GenBank/DDBJ databases">
        <title>Distinct polysaccharide utilization as determinants for interspecies competition between intestinal Prevotella spp.</title>
        <authorList>
            <person name="Galvez E.J.C."/>
            <person name="Iljazovic A."/>
            <person name="Strowig T."/>
        </authorList>
    </citation>
    <scope>NUCLEOTIDE SEQUENCE [LARGE SCALE GENOMIC DNA]</scope>
    <source>
        <strain evidence="4 5">PMUR</strain>
    </source>
</reference>
<keyword evidence="2 4" id="KW-0378">Hydrolase</keyword>
<feature type="signal peptide" evidence="3">
    <location>
        <begin position="1"/>
        <end position="18"/>
    </location>
</feature>
<evidence type="ECO:0000313" key="5">
    <source>
        <dbReference type="Proteomes" id="UP000714420"/>
    </source>
</evidence>
<proteinExistence type="predicted"/>
<dbReference type="PANTHER" id="PTHR43817:SF1">
    <property type="entry name" value="HYDROLASE, FAMILY 43, PUTATIVE (AFU_ORTHOLOGUE AFUA_3G01660)-RELATED"/>
    <property type="match status" value="1"/>
</dbReference>
<dbReference type="Gene3D" id="2.60.120.260">
    <property type="entry name" value="Galactose-binding domain-like"/>
    <property type="match status" value="1"/>
</dbReference>
<evidence type="ECO:0000313" key="4">
    <source>
        <dbReference type="EMBL" id="NPD90910.1"/>
    </source>
</evidence>
<dbReference type="Proteomes" id="UP000714420">
    <property type="component" value="Unassembled WGS sequence"/>
</dbReference>
<accession>A0ABX2AL51</accession>